<dbReference type="Proteomes" id="UP001153642">
    <property type="component" value="Unassembled WGS sequence"/>
</dbReference>
<keyword evidence="3" id="KW-1185">Reference proteome</keyword>
<protein>
    <submittedName>
        <fullName evidence="2">DUF4270 family protein</fullName>
    </submittedName>
</protein>
<proteinExistence type="predicted"/>
<organism evidence="2 3">
    <name type="scientific">Galbibacter pacificus</name>
    <dbReference type="NCBI Taxonomy" id="2996052"/>
    <lineage>
        <taxon>Bacteria</taxon>
        <taxon>Pseudomonadati</taxon>
        <taxon>Bacteroidota</taxon>
        <taxon>Flavobacteriia</taxon>
        <taxon>Flavobacteriales</taxon>
        <taxon>Flavobacteriaceae</taxon>
        <taxon>Galbibacter</taxon>
    </lineage>
</organism>
<evidence type="ECO:0000256" key="1">
    <source>
        <dbReference type="SAM" id="SignalP"/>
    </source>
</evidence>
<dbReference type="PROSITE" id="PS51257">
    <property type="entry name" value="PROKAR_LIPOPROTEIN"/>
    <property type="match status" value="1"/>
</dbReference>
<name>A0ABT6FVH2_9FLAO</name>
<gene>
    <name evidence="2" type="ORF">OSR52_14555</name>
</gene>
<dbReference type="Pfam" id="PF14092">
    <property type="entry name" value="DUF4270"/>
    <property type="match status" value="1"/>
</dbReference>
<evidence type="ECO:0000313" key="2">
    <source>
        <dbReference type="EMBL" id="MDG3587092.1"/>
    </source>
</evidence>
<accession>A0ABT6FVH2</accession>
<evidence type="ECO:0000313" key="3">
    <source>
        <dbReference type="Proteomes" id="UP001153642"/>
    </source>
</evidence>
<feature type="signal peptide" evidence="1">
    <location>
        <begin position="1"/>
        <end position="18"/>
    </location>
</feature>
<sequence>MRYLVSLVCLLSMLVVLSCTESSDYDPDFNVGDSFADSQLRVIQIDTLSLETSTMQFDSLITSTSNRILIGSYNDPEFGTITCASFFEVLPENFSINSEAVYDSIVMYMKYDSYYYNDTLQLNEIHIKKITEQLKPKKDAFYNTSNIAYSNEDIGMLAYYPRPMEGDTISIKMDNVLGATIFDKIQTKNITNTDEFKAFLKGITLRPGGESGSIIGFSTDETLCFIRLFYSTAGETGSTQDYIDLKINKGSEHPTFFNQITAKDANQYLEKLTDQEESMPSTTSENKTFIQAGTGITTQIKFPTIKSLYNIEGTGTILEATLIINPSIDTYNDYLSLKDTLNLYLTDRNNVLSSQLTYADGTAVKAVLNKNNLEFNEIYYTVPIGAYVEFLLTNETETDQAIALLPTDYTSSVDRMILNGPESGNNAIKLQLIYTVYDREN</sequence>
<dbReference type="RefSeq" id="WP_277900644.1">
    <property type="nucleotide sequence ID" value="NZ_JAPMUA010000005.1"/>
</dbReference>
<comment type="caution">
    <text evidence="2">The sequence shown here is derived from an EMBL/GenBank/DDBJ whole genome shotgun (WGS) entry which is preliminary data.</text>
</comment>
<feature type="chain" id="PRO_5047098712" evidence="1">
    <location>
        <begin position="19"/>
        <end position="441"/>
    </location>
</feature>
<keyword evidence="1" id="KW-0732">Signal</keyword>
<reference evidence="2" key="1">
    <citation type="submission" date="2022-11" db="EMBL/GenBank/DDBJ databases">
        <title>High-quality draft genome sequence of Galbibacter sp. strain CMA-7.</title>
        <authorList>
            <person name="Wei L."/>
            <person name="Dong C."/>
            <person name="Shao Z."/>
        </authorList>
    </citation>
    <scope>NUCLEOTIDE SEQUENCE</scope>
    <source>
        <strain evidence="2">CMA-7</strain>
    </source>
</reference>
<dbReference type="EMBL" id="JAPMUA010000005">
    <property type="protein sequence ID" value="MDG3587092.1"/>
    <property type="molecule type" value="Genomic_DNA"/>
</dbReference>
<dbReference type="InterPro" id="IPR025366">
    <property type="entry name" value="DUF4270"/>
</dbReference>